<dbReference type="OrthoDB" id="10254221at2759"/>
<proteinExistence type="predicted"/>
<comment type="caution">
    <text evidence="1">The sequence shown here is derived from an EMBL/GenBank/DDBJ whole genome shotgun (WGS) entry which is preliminary data.</text>
</comment>
<dbReference type="Gene3D" id="3.90.25.10">
    <property type="entry name" value="UDP-galactose 4-epimerase, domain 1"/>
    <property type="match status" value="1"/>
</dbReference>
<dbReference type="AlphaFoldDB" id="A0A9W8G5I3"/>
<sequence length="314" mass="35377">MKTFSSIIEQSAQKSILVTGCDMYTGYMIAHTILKEKSGHFGKVFVGFYKENHLVHMLKHDGAEPVHLTIDNCDKIVEAYCKVDIVVVMPPVSDEKWHHGDPCVFLHAAEKAKVKGLVLCSKINIKELSNMPNLKPLCKMEEGFAKIKDKVEVASLVRCSVHIDMLWLFRHQIAEKHRLCLPAKKDAKFAPLVETDAAHGLCNMLLDPKLPPGIYELTGPDVVDFDKVVECVSSAIDEDIDYNKVDRHEMVEYLKHRKEICSNGAEFIGDFLEAVSKGLLTKKTDDLHKMLGKAPMSIQDYAQKNAKDFKPHSF</sequence>
<evidence type="ECO:0000313" key="2">
    <source>
        <dbReference type="Proteomes" id="UP001151518"/>
    </source>
</evidence>
<gene>
    <name evidence="1" type="ORF">GGI25_003673</name>
</gene>
<dbReference type="InterPro" id="IPR036291">
    <property type="entry name" value="NAD(P)-bd_dom_sf"/>
</dbReference>
<dbReference type="InterPro" id="IPR051604">
    <property type="entry name" value="Ergot_Alk_Oxidoreductase"/>
</dbReference>
<dbReference type="SUPFAM" id="SSF51735">
    <property type="entry name" value="NAD(P)-binding Rossmann-fold domains"/>
    <property type="match status" value="1"/>
</dbReference>
<evidence type="ECO:0000313" key="1">
    <source>
        <dbReference type="EMBL" id="KAJ2676167.1"/>
    </source>
</evidence>
<name>A0A9W8G5I3_9FUNG</name>
<dbReference type="Gene3D" id="3.40.50.720">
    <property type="entry name" value="NAD(P)-binding Rossmann-like Domain"/>
    <property type="match status" value="1"/>
</dbReference>
<dbReference type="PANTHER" id="PTHR43162">
    <property type="match status" value="1"/>
</dbReference>
<reference evidence="1" key="1">
    <citation type="submission" date="2022-07" db="EMBL/GenBank/DDBJ databases">
        <title>Phylogenomic reconstructions and comparative analyses of Kickxellomycotina fungi.</title>
        <authorList>
            <person name="Reynolds N.K."/>
            <person name="Stajich J.E."/>
            <person name="Barry K."/>
            <person name="Grigoriev I.V."/>
            <person name="Crous P."/>
            <person name="Smith M.E."/>
        </authorList>
    </citation>
    <scope>NUCLEOTIDE SEQUENCE</scope>
    <source>
        <strain evidence="1">NRRL 3115</strain>
    </source>
</reference>
<accession>A0A9W8G5I3</accession>
<organism evidence="1 2">
    <name type="scientific">Coemansia spiralis</name>
    <dbReference type="NCBI Taxonomy" id="417178"/>
    <lineage>
        <taxon>Eukaryota</taxon>
        <taxon>Fungi</taxon>
        <taxon>Fungi incertae sedis</taxon>
        <taxon>Zoopagomycota</taxon>
        <taxon>Kickxellomycotina</taxon>
        <taxon>Kickxellomycetes</taxon>
        <taxon>Kickxellales</taxon>
        <taxon>Kickxellaceae</taxon>
        <taxon>Coemansia</taxon>
    </lineage>
</organism>
<evidence type="ECO:0008006" key="3">
    <source>
        <dbReference type="Google" id="ProtNLM"/>
    </source>
</evidence>
<dbReference type="PANTHER" id="PTHR43162:SF1">
    <property type="entry name" value="PRESTALK A DIFFERENTIATION PROTEIN A"/>
    <property type="match status" value="1"/>
</dbReference>
<protein>
    <recommendedName>
        <fullName evidence="3">NmrA-like domain-containing protein</fullName>
    </recommendedName>
</protein>
<dbReference type="EMBL" id="JANBTW010000042">
    <property type="protein sequence ID" value="KAJ2676167.1"/>
    <property type="molecule type" value="Genomic_DNA"/>
</dbReference>
<dbReference type="Proteomes" id="UP001151518">
    <property type="component" value="Unassembled WGS sequence"/>
</dbReference>